<gene>
    <name evidence="2" type="ORF">VNO77_15970</name>
</gene>
<dbReference type="Proteomes" id="UP001367508">
    <property type="component" value="Unassembled WGS sequence"/>
</dbReference>
<proteinExistence type="predicted"/>
<sequence length="88" mass="9899">MRYSSDLAVTPPTSMISAERFWGSGLLPGGCLPAFGELAKEKNEKQNRRKTKTTKGLEEVRSREEKGNKGENGELQRFSDTHSIDTRR</sequence>
<comment type="caution">
    <text evidence="2">The sequence shown here is derived from an EMBL/GenBank/DDBJ whole genome shotgun (WGS) entry which is preliminary data.</text>
</comment>
<evidence type="ECO:0000313" key="3">
    <source>
        <dbReference type="Proteomes" id="UP001367508"/>
    </source>
</evidence>
<organism evidence="2 3">
    <name type="scientific">Canavalia gladiata</name>
    <name type="common">Sword bean</name>
    <name type="synonym">Dolichos gladiatus</name>
    <dbReference type="NCBI Taxonomy" id="3824"/>
    <lineage>
        <taxon>Eukaryota</taxon>
        <taxon>Viridiplantae</taxon>
        <taxon>Streptophyta</taxon>
        <taxon>Embryophyta</taxon>
        <taxon>Tracheophyta</taxon>
        <taxon>Spermatophyta</taxon>
        <taxon>Magnoliopsida</taxon>
        <taxon>eudicotyledons</taxon>
        <taxon>Gunneridae</taxon>
        <taxon>Pentapetalae</taxon>
        <taxon>rosids</taxon>
        <taxon>fabids</taxon>
        <taxon>Fabales</taxon>
        <taxon>Fabaceae</taxon>
        <taxon>Papilionoideae</taxon>
        <taxon>50 kb inversion clade</taxon>
        <taxon>NPAAA clade</taxon>
        <taxon>indigoferoid/millettioid clade</taxon>
        <taxon>Phaseoleae</taxon>
        <taxon>Canavalia</taxon>
    </lineage>
</organism>
<feature type="compositionally biased region" description="Basic and acidic residues" evidence="1">
    <location>
        <begin position="55"/>
        <end position="88"/>
    </location>
</feature>
<feature type="region of interest" description="Disordered" evidence="1">
    <location>
        <begin position="42"/>
        <end position="88"/>
    </location>
</feature>
<protein>
    <submittedName>
        <fullName evidence="2">Uncharacterized protein</fullName>
    </submittedName>
</protein>
<dbReference type="EMBL" id="JAYMYQ010000003">
    <property type="protein sequence ID" value="KAK7345367.1"/>
    <property type="molecule type" value="Genomic_DNA"/>
</dbReference>
<evidence type="ECO:0000256" key="1">
    <source>
        <dbReference type="SAM" id="MobiDB-lite"/>
    </source>
</evidence>
<reference evidence="2 3" key="1">
    <citation type="submission" date="2024-01" db="EMBL/GenBank/DDBJ databases">
        <title>The genomes of 5 underutilized Papilionoideae crops provide insights into root nodulation and disease resistanc.</title>
        <authorList>
            <person name="Jiang F."/>
        </authorList>
    </citation>
    <scope>NUCLEOTIDE SEQUENCE [LARGE SCALE GENOMIC DNA]</scope>
    <source>
        <strain evidence="2">LVBAO_FW01</strain>
        <tissue evidence="2">Leaves</tissue>
    </source>
</reference>
<dbReference type="AlphaFoldDB" id="A0AAN9M4Z4"/>
<keyword evidence="3" id="KW-1185">Reference proteome</keyword>
<name>A0AAN9M4Z4_CANGL</name>
<accession>A0AAN9M4Z4</accession>
<evidence type="ECO:0000313" key="2">
    <source>
        <dbReference type="EMBL" id="KAK7345367.1"/>
    </source>
</evidence>